<dbReference type="Gene3D" id="1.10.10.10">
    <property type="entry name" value="Winged helix-like DNA-binding domain superfamily/Winged helix DNA-binding domain"/>
    <property type="match status" value="1"/>
</dbReference>
<dbReference type="PRINTS" id="PR00035">
    <property type="entry name" value="HTHGNTR"/>
</dbReference>
<dbReference type="SUPFAM" id="SSF46785">
    <property type="entry name" value="Winged helix' DNA-binding domain"/>
    <property type="match status" value="1"/>
</dbReference>
<dbReference type="PANTHER" id="PTHR44846:SF17">
    <property type="entry name" value="GNTR-FAMILY TRANSCRIPTIONAL REGULATOR"/>
    <property type="match status" value="1"/>
</dbReference>
<dbReference type="InterPro" id="IPR036390">
    <property type="entry name" value="WH_DNA-bd_sf"/>
</dbReference>
<keyword evidence="1" id="KW-0805">Transcription regulation</keyword>
<dbReference type="GO" id="GO:0003677">
    <property type="term" value="F:DNA binding"/>
    <property type="evidence" value="ECO:0007669"/>
    <property type="project" value="UniProtKB-KW"/>
</dbReference>
<dbReference type="InterPro" id="IPR000524">
    <property type="entry name" value="Tscrpt_reg_HTH_GntR"/>
</dbReference>
<protein>
    <submittedName>
        <fullName evidence="5">GntR family transcriptional regulator</fullName>
    </submittedName>
</protein>
<dbReference type="SMART" id="SM00345">
    <property type="entry name" value="HTH_GNTR"/>
    <property type="match status" value="1"/>
</dbReference>
<evidence type="ECO:0000313" key="6">
    <source>
        <dbReference type="Proteomes" id="UP000269198"/>
    </source>
</evidence>
<dbReference type="InterPro" id="IPR050679">
    <property type="entry name" value="Bact_HTH_transcr_reg"/>
</dbReference>
<proteinExistence type="predicted"/>
<gene>
    <name evidence="5" type="ORF">EFW17_22465</name>
</gene>
<evidence type="ECO:0000256" key="3">
    <source>
        <dbReference type="ARBA" id="ARBA00023163"/>
    </source>
</evidence>
<evidence type="ECO:0000313" key="5">
    <source>
        <dbReference type="EMBL" id="RNL80702.1"/>
    </source>
</evidence>
<organism evidence="5 6">
    <name type="scientific">Halostreptopolyspora alba</name>
    <dbReference type="NCBI Taxonomy" id="2487137"/>
    <lineage>
        <taxon>Bacteria</taxon>
        <taxon>Bacillati</taxon>
        <taxon>Actinomycetota</taxon>
        <taxon>Actinomycetes</taxon>
        <taxon>Streptosporangiales</taxon>
        <taxon>Nocardiopsidaceae</taxon>
        <taxon>Halostreptopolyspora</taxon>
    </lineage>
</organism>
<evidence type="ECO:0000256" key="1">
    <source>
        <dbReference type="ARBA" id="ARBA00023015"/>
    </source>
</evidence>
<sequence length="109" mass="12245">MRYCGAMTAHQQPHQPYRRVMTALLADIESGRLGPGDQLPSTRELAEQYGVASMTVRNALKHLQQQGHVQPTHGVGWFVTEPPPSGQDLEDRVATLEREVQELRTRIES</sequence>
<dbReference type="Pfam" id="PF00392">
    <property type="entry name" value="GntR"/>
    <property type="match status" value="1"/>
</dbReference>
<dbReference type="OrthoDB" id="7363114at2"/>
<dbReference type="PANTHER" id="PTHR44846">
    <property type="entry name" value="MANNOSYL-D-GLYCERATE TRANSPORT/METABOLISM SYSTEM REPRESSOR MNGR-RELATED"/>
    <property type="match status" value="1"/>
</dbReference>
<keyword evidence="6" id="KW-1185">Reference proteome</keyword>
<feature type="domain" description="HTH gntR-type" evidence="4">
    <location>
        <begin position="14"/>
        <end position="82"/>
    </location>
</feature>
<dbReference type="CDD" id="cd07377">
    <property type="entry name" value="WHTH_GntR"/>
    <property type="match status" value="1"/>
</dbReference>
<comment type="caution">
    <text evidence="5">The sequence shown here is derived from an EMBL/GenBank/DDBJ whole genome shotgun (WGS) entry which is preliminary data.</text>
</comment>
<name>A0A3N0DYK6_9ACTN</name>
<dbReference type="AlphaFoldDB" id="A0A3N0DYK6"/>
<dbReference type="InterPro" id="IPR036388">
    <property type="entry name" value="WH-like_DNA-bd_sf"/>
</dbReference>
<dbReference type="PROSITE" id="PS50949">
    <property type="entry name" value="HTH_GNTR"/>
    <property type="match status" value="1"/>
</dbReference>
<reference evidence="5 6" key="1">
    <citation type="submission" date="2018-11" db="EMBL/GenBank/DDBJ databases">
        <title>The genome draft of YIM 96095.</title>
        <authorList>
            <person name="Tang S.-K."/>
            <person name="Chunyu W.-X."/>
            <person name="Feng Y.-Z."/>
        </authorList>
    </citation>
    <scope>NUCLEOTIDE SEQUENCE [LARGE SCALE GENOMIC DNA]</scope>
    <source>
        <strain evidence="5 6">YIM 96095</strain>
    </source>
</reference>
<dbReference type="GO" id="GO:0003700">
    <property type="term" value="F:DNA-binding transcription factor activity"/>
    <property type="evidence" value="ECO:0007669"/>
    <property type="project" value="InterPro"/>
</dbReference>
<evidence type="ECO:0000259" key="4">
    <source>
        <dbReference type="PROSITE" id="PS50949"/>
    </source>
</evidence>
<dbReference type="EMBL" id="RJMB01000035">
    <property type="protein sequence ID" value="RNL80702.1"/>
    <property type="molecule type" value="Genomic_DNA"/>
</dbReference>
<dbReference type="GO" id="GO:0045892">
    <property type="term" value="P:negative regulation of DNA-templated transcription"/>
    <property type="evidence" value="ECO:0007669"/>
    <property type="project" value="TreeGrafter"/>
</dbReference>
<dbReference type="Proteomes" id="UP000269198">
    <property type="component" value="Unassembled WGS sequence"/>
</dbReference>
<evidence type="ECO:0000256" key="2">
    <source>
        <dbReference type="ARBA" id="ARBA00023125"/>
    </source>
</evidence>
<keyword evidence="3" id="KW-0804">Transcription</keyword>
<accession>A0A3N0DYK6</accession>
<keyword evidence="2" id="KW-0238">DNA-binding</keyword>